<dbReference type="EMBL" id="BART01008583">
    <property type="protein sequence ID" value="GAG55400.1"/>
    <property type="molecule type" value="Genomic_DNA"/>
</dbReference>
<organism evidence="2">
    <name type="scientific">marine sediment metagenome</name>
    <dbReference type="NCBI Taxonomy" id="412755"/>
    <lineage>
        <taxon>unclassified sequences</taxon>
        <taxon>metagenomes</taxon>
        <taxon>ecological metagenomes</taxon>
    </lineage>
</organism>
<feature type="transmembrane region" description="Helical" evidence="1">
    <location>
        <begin position="12"/>
        <end position="35"/>
    </location>
</feature>
<sequence length="72" mass="8016">MNQELIRIERTGKIIILLIISVITGIIGLMTGIYIASAMRVVSGGEIFALIGFLAGFFAPIFIYNKRKHYEV</sequence>
<comment type="caution">
    <text evidence="2">The sequence shown here is derived from an EMBL/GenBank/DDBJ whole genome shotgun (WGS) entry which is preliminary data.</text>
</comment>
<evidence type="ECO:0000313" key="2">
    <source>
        <dbReference type="EMBL" id="GAG55400.1"/>
    </source>
</evidence>
<keyword evidence="1" id="KW-1133">Transmembrane helix</keyword>
<accession>X0YHL8</accession>
<reference evidence="2" key="1">
    <citation type="journal article" date="2014" name="Front. Microbiol.">
        <title>High frequency of phylogenetically diverse reductive dehalogenase-homologous genes in deep subseafloor sedimentary metagenomes.</title>
        <authorList>
            <person name="Kawai M."/>
            <person name="Futagami T."/>
            <person name="Toyoda A."/>
            <person name="Takaki Y."/>
            <person name="Nishi S."/>
            <person name="Hori S."/>
            <person name="Arai W."/>
            <person name="Tsubouchi T."/>
            <person name="Morono Y."/>
            <person name="Uchiyama I."/>
            <person name="Ito T."/>
            <person name="Fujiyama A."/>
            <person name="Inagaki F."/>
            <person name="Takami H."/>
        </authorList>
    </citation>
    <scope>NUCLEOTIDE SEQUENCE</scope>
    <source>
        <strain evidence="2">Expedition CK06-06</strain>
    </source>
</reference>
<gene>
    <name evidence="2" type="ORF">S01H4_19278</name>
</gene>
<protein>
    <submittedName>
        <fullName evidence="2">Uncharacterized protein</fullName>
    </submittedName>
</protein>
<keyword evidence="1" id="KW-0812">Transmembrane</keyword>
<dbReference type="AlphaFoldDB" id="X0YHL8"/>
<keyword evidence="1" id="KW-0472">Membrane</keyword>
<feature type="transmembrane region" description="Helical" evidence="1">
    <location>
        <begin position="47"/>
        <end position="64"/>
    </location>
</feature>
<evidence type="ECO:0000256" key="1">
    <source>
        <dbReference type="SAM" id="Phobius"/>
    </source>
</evidence>
<name>X0YHL8_9ZZZZ</name>
<proteinExistence type="predicted"/>